<dbReference type="InterPro" id="IPR052893">
    <property type="entry name" value="TCS_response_regulator"/>
</dbReference>
<organism evidence="3 4">
    <name type="scientific">Deinococcus radiotolerans</name>
    <dbReference type="NCBI Taxonomy" id="1309407"/>
    <lineage>
        <taxon>Bacteria</taxon>
        <taxon>Thermotogati</taxon>
        <taxon>Deinococcota</taxon>
        <taxon>Deinococci</taxon>
        <taxon>Deinococcales</taxon>
        <taxon>Deinococcaceae</taxon>
        <taxon>Deinococcus</taxon>
    </lineage>
</organism>
<dbReference type="SMART" id="SM00448">
    <property type="entry name" value="REC"/>
    <property type="match status" value="1"/>
</dbReference>
<dbReference type="Gene3D" id="3.40.50.2300">
    <property type="match status" value="1"/>
</dbReference>
<dbReference type="PROSITE" id="PS50110">
    <property type="entry name" value="RESPONSE_REGULATORY"/>
    <property type="match status" value="1"/>
</dbReference>
<evidence type="ECO:0000256" key="1">
    <source>
        <dbReference type="PROSITE-ProRule" id="PRU00169"/>
    </source>
</evidence>
<dbReference type="Pfam" id="PF00072">
    <property type="entry name" value="Response_reg"/>
    <property type="match status" value="1"/>
</dbReference>
<keyword evidence="1" id="KW-0597">Phosphoprotein</keyword>
<dbReference type="EMBL" id="BMPE01000025">
    <property type="protein sequence ID" value="GGL17590.1"/>
    <property type="molecule type" value="Genomic_DNA"/>
</dbReference>
<gene>
    <name evidence="3" type="ORF">GCM10010844_40510</name>
</gene>
<dbReference type="InterPro" id="IPR001789">
    <property type="entry name" value="Sig_transdc_resp-reg_receiver"/>
</dbReference>
<feature type="domain" description="Response regulatory" evidence="2">
    <location>
        <begin position="9"/>
        <end position="133"/>
    </location>
</feature>
<keyword evidence="4" id="KW-1185">Reference proteome</keyword>
<sequence length="144" mass="15297">MISVKDGASVLVIDDCASDVMLLDLAFQEVAPGTPVQAILEGEEVMGFLDAVRQGQVPLPALIILDLNLPRLTGFELLARLKAEPCLTSVPVVVHSVSSAPQDREHCATLAATAYYTKAATYHGLLELVGVLTDAWMSGHRAEG</sequence>
<dbReference type="PANTHER" id="PTHR44520">
    <property type="entry name" value="RESPONSE REGULATOR RCP1-RELATED"/>
    <property type="match status" value="1"/>
</dbReference>
<evidence type="ECO:0000313" key="3">
    <source>
        <dbReference type="EMBL" id="GGL17590.1"/>
    </source>
</evidence>
<name>A0ABQ2FQS8_9DEIO</name>
<evidence type="ECO:0000313" key="4">
    <source>
        <dbReference type="Proteomes" id="UP000604341"/>
    </source>
</evidence>
<accession>A0ABQ2FQS8</accession>
<dbReference type="SUPFAM" id="SSF52172">
    <property type="entry name" value="CheY-like"/>
    <property type="match status" value="1"/>
</dbReference>
<proteinExistence type="predicted"/>
<comment type="caution">
    <text evidence="3">The sequence shown here is derived from an EMBL/GenBank/DDBJ whole genome shotgun (WGS) entry which is preliminary data.</text>
</comment>
<dbReference type="Proteomes" id="UP000604341">
    <property type="component" value="Unassembled WGS sequence"/>
</dbReference>
<reference evidence="4" key="1">
    <citation type="journal article" date="2019" name="Int. J. Syst. Evol. Microbiol.">
        <title>The Global Catalogue of Microorganisms (GCM) 10K type strain sequencing project: providing services to taxonomists for standard genome sequencing and annotation.</title>
        <authorList>
            <consortium name="The Broad Institute Genomics Platform"/>
            <consortium name="The Broad Institute Genome Sequencing Center for Infectious Disease"/>
            <person name="Wu L."/>
            <person name="Ma J."/>
        </authorList>
    </citation>
    <scope>NUCLEOTIDE SEQUENCE [LARGE SCALE GENOMIC DNA]</scope>
    <source>
        <strain evidence="4">JCM 19173</strain>
    </source>
</reference>
<dbReference type="PANTHER" id="PTHR44520:SF2">
    <property type="entry name" value="RESPONSE REGULATOR RCP1"/>
    <property type="match status" value="1"/>
</dbReference>
<evidence type="ECO:0000259" key="2">
    <source>
        <dbReference type="PROSITE" id="PS50110"/>
    </source>
</evidence>
<feature type="modified residue" description="4-aspartylphosphate" evidence="1">
    <location>
        <position position="66"/>
    </location>
</feature>
<protein>
    <submittedName>
        <fullName evidence="3">Response regulator</fullName>
    </submittedName>
</protein>
<dbReference type="InterPro" id="IPR011006">
    <property type="entry name" value="CheY-like_superfamily"/>
</dbReference>